<dbReference type="Proteomes" id="UP000185696">
    <property type="component" value="Unassembled WGS sequence"/>
</dbReference>
<dbReference type="GO" id="GO:0004016">
    <property type="term" value="F:adenylate cyclase activity"/>
    <property type="evidence" value="ECO:0007669"/>
    <property type="project" value="TreeGrafter"/>
</dbReference>
<feature type="compositionally biased region" description="Basic and acidic residues" evidence="3">
    <location>
        <begin position="1"/>
        <end position="11"/>
    </location>
</feature>
<dbReference type="Pfam" id="PF13191">
    <property type="entry name" value="AAA_16"/>
    <property type="match status" value="1"/>
</dbReference>
<dbReference type="CDD" id="cd06170">
    <property type="entry name" value="LuxR_C_like"/>
    <property type="match status" value="1"/>
</dbReference>
<evidence type="ECO:0000259" key="4">
    <source>
        <dbReference type="PROSITE" id="PS50043"/>
    </source>
</evidence>
<dbReference type="InterPro" id="IPR027417">
    <property type="entry name" value="P-loop_NTPase"/>
</dbReference>
<evidence type="ECO:0000256" key="3">
    <source>
        <dbReference type="SAM" id="MobiDB-lite"/>
    </source>
</evidence>
<dbReference type="InterPro" id="IPR000792">
    <property type="entry name" value="Tscrpt_reg_LuxR_C"/>
</dbReference>
<gene>
    <name evidence="5" type="ORF">BLA60_17980</name>
</gene>
<dbReference type="Gene3D" id="1.10.10.10">
    <property type="entry name" value="Winged helix-like DNA-binding domain superfamily/Winged helix DNA-binding domain"/>
    <property type="match status" value="1"/>
</dbReference>
<dbReference type="SMART" id="SM00421">
    <property type="entry name" value="HTH_LUXR"/>
    <property type="match status" value="1"/>
</dbReference>
<dbReference type="GO" id="GO:0003677">
    <property type="term" value="F:DNA binding"/>
    <property type="evidence" value="ECO:0007669"/>
    <property type="project" value="InterPro"/>
</dbReference>
<dbReference type="PANTHER" id="PTHR16305">
    <property type="entry name" value="TESTICULAR SOLUBLE ADENYLYL CYCLASE"/>
    <property type="match status" value="1"/>
</dbReference>
<dbReference type="InterPro" id="IPR016032">
    <property type="entry name" value="Sig_transdc_resp-reg_C-effctor"/>
</dbReference>
<dbReference type="InterPro" id="IPR036388">
    <property type="entry name" value="WH-like_DNA-bd_sf"/>
</dbReference>
<keyword evidence="1" id="KW-0547">Nucleotide-binding</keyword>
<dbReference type="GO" id="GO:0005737">
    <property type="term" value="C:cytoplasm"/>
    <property type="evidence" value="ECO:0007669"/>
    <property type="project" value="TreeGrafter"/>
</dbReference>
<name>A0A7Z0WP99_9PSEU</name>
<dbReference type="GO" id="GO:0005524">
    <property type="term" value="F:ATP binding"/>
    <property type="evidence" value="ECO:0007669"/>
    <property type="project" value="UniProtKB-KW"/>
</dbReference>
<dbReference type="OrthoDB" id="5476461at2"/>
<dbReference type="SUPFAM" id="SSF46894">
    <property type="entry name" value="C-terminal effector domain of the bipartite response regulators"/>
    <property type="match status" value="1"/>
</dbReference>
<feature type="domain" description="HTH luxR-type" evidence="4">
    <location>
        <begin position="892"/>
        <end position="957"/>
    </location>
</feature>
<evidence type="ECO:0000313" key="5">
    <source>
        <dbReference type="EMBL" id="OLF09682.1"/>
    </source>
</evidence>
<dbReference type="PRINTS" id="PR00038">
    <property type="entry name" value="HTHLUXR"/>
</dbReference>
<protein>
    <recommendedName>
        <fullName evidence="4">HTH luxR-type domain-containing protein</fullName>
    </recommendedName>
</protein>
<dbReference type="PROSITE" id="PS50043">
    <property type="entry name" value="HTH_LUXR_2"/>
    <property type="match status" value="1"/>
</dbReference>
<dbReference type="SUPFAM" id="SSF52540">
    <property type="entry name" value="P-loop containing nucleoside triphosphate hydrolases"/>
    <property type="match status" value="1"/>
</dbReference>
<dbReference type="GO" id="GO:0006355">
    <property type="term" value="P:regulation of DNA-templated transcription"/>
    <property type="evidence" value="ECO:0007669"/>
    <property type="project" value="InterPro"/>
</dbReference>
<dbReference type="EMBL" id="MSIF01000008">
    <property type="protein sequence ID" value="OLF09682.1"/>
    <property type="molecule type" value="Genomic_DNA"/>
</dbReference>
<dbReference type="RefSeq" id="WP_075134073.1">
    <property type="nucleotide sequence ID" value="NZ_MSIF01000008.1"/>
</dbReference>
<dbReference type="Pfam" id="PF00196">
    <property type="entry name" value="GerE"/>
    <property type="match status" value="1"/>
</dbReference>
<reference evidence="5 6" key="1">
    <citation type="submission" date="2016-12" db="EMBL/GenBank/DDBJ databases">
        <title>The draft genome sequence of Actinophytocola xinjiangensis.</title>
        <authorList>
            <person name="Wang W."/>
            <person name="Yuan L."/>
        </authorList>
    </citation>
    <scope>NUCLEOTIDE SEQUENCE [LARGE SCALE GENOMIC DNA]</scope>
    <source>
        <strain evidence="5 6">CGMCC 4.4663</strain>
    </source>
</reference>
<feature type="region of interest" description="Disordered" evidence="3">
    <location>
        <begin position="1"/>
        <end position="20"/>
    </location>
</feature>
<evidence type="ECO:0000256" key="1">
    <source>
        <dbReference type="ARBA" id="ARBA00022741"/>
    </source>
</evidence>
<comment type="caution">
    <text evidence="5">The sequence shown here is derived from an EMBL/GenBank/DDBJ whole genome shotgun (WGS) entry which is preliminary data.</text>
</comment>
<keyword evidence="2" id="KW-0067">ATP-binding</keyword>
<evidence type="ECO:0000256" key="2">
    <source>
        <dbReference type="ARBA" id="ARBA00022840"/>
    </source>
</evidence>
<dbReference type="PANTHER" id="PTHR16305:SF35">
    <property type="entry name" value="TRANSCRIPTIONAL ACTIVATOR DOMAIN"/>
    <property type="match status" value="1"/>
</dbReference>
<organism evidence="5 6">
    <name type="scientific">Actinophytocola xinjiangensis</name>
    <dbReference type="NCBI Taxonomy" id="485602"/>
    <lineage>
        <taxon>Bacteria</taxon>
        <taxon>Bacillati</taxon>
        <taxon>Actinomycetota</taxon>
        <taxon>Actinomycetes</taxon>
        <taxon>Pseudonocardiales</taxon>
        <taxon>Pseudonocardiaceae</taxon>
    </lineage>
</organism>
<sequence>MGRRTEPHRDAPTQAERPPFVDRHGTLASLVAAVSEPSVVLVSGEAGAGKSRLVAELRAVCPSLVGRCYRLRDPFPLGPIVHVLRALPEGALRDLPASAGALRLLVPELAACLPPLPAGAQDPRVLPHLMFRGIEAALRAAGPVVLVIEDAHWIDEQTLELLDFLVSDPVPGLSVVVTFRDSEVDPAVPALAARAGESVPVSRITLSRWDVADTGQLAAAILGIERVSPEFAEHLWQRASGLPLAIRELVRLLVERGTVAMHDGEMMRRGLDELEVPAGLRDPVLERVSRLAQDARALVEAGAVLQRPADRATLAAVARLRGARLTRGLLAAEESGLLVEHEGVYEVSHVLAAEAVYGVLSTVRREILHRRAAAALRSVTPCPLSQIAHHEREARDATWPDTAEAAAKQAFGAGDDESTIAALEPLLLEPSVPAAQRARALVMAARASIESTRGVGLLGVFESEVAREDGCLSADNRVRVAVNLSQAVHFQLCDATLRTDLHALVTAEGVSDWARLATEAIVLTRWLPGRSTAEVEDATADLEARCRAADLDDDRRRQLRMMVDEVRLFTGRTDPHRLDTRRAYVPPTDRNMFIGHMSLIEIAATSGDLAFATRLLDLCDAVDDPVIAPSVRSRRTATFRQQIDFLRGHWADLVRENGDVRPSLSTTASLRLTEDACSAALTLAVKGPTAETVEELDRVLAIAGQGSLHDALVLALTPRIRAALATGETADLPGVDRFLAAVPDHAIIPCLYQALPEVTALLLARGDVDRARRTVAAFADEAERIHAPLAPASVSHARGLLDLADDPRSTRAGELLGAAAGHYGEIPMTYEAARAWELTARVLPDTDPRAEQLLVRALRTFRELGATWDLDRARQAARSRGWTVPGPARVGRPAYGGELSPREREVAELAAQGLTNDEIAQRLYVSVHTVRKQVAAALHKLGLDSRRQLARHLAGTG</sequence>
<keyword evidence="6" id="KW-1185">Reference proteome</keyword>
<accession>A0A7Z0WP99</accession>
<proteinExistence type="predicted"/>
<evidence type="ECO:0000313" key="6">
    <source>
        <dbReference type="Proteomes" id="UP000185696"/>
    </source>
</evidence>
<dbReference type="PROSITE" id="PS00622">
    <property type="entry name" value="HTH_LUXR_1"/>
    <property type="match status" value="1"/>
</dbReference>
<dbReference type="InterPro" id="IPR041664">
    <property type="entry name" value="AAA_16"/>
</dbReference>
<dbReference type="AlphaFoldDB" id="A0A7Z0WP99"/>